<evidence type="ECO:0000313" key="6">
    <source>
        <dbReference type="EMBL" id="TFK19786.1"/>
    </source>
</evidence>
<dbReference type="SUPFAM" id="SSF52540">
    <property type="entry name" value="P-loop containing nucleoside triphosphate hydrolases"/>
    <property type="match status" value="1"/>
</dbReference>
<dbReference type="PROSITE" id="PS51421">
    <property type="entry name" value="RAS"/>
    <property type="match status" value="1"/>
</dbReference>
<comment type="subcellular location">
    <subcellularLocation>
        <location evidence="1">Membrane</location>
    </subcellularLocation>
</comment>
<dbReference type="InterPro" id="IPR005225">
    <property type="entry name" value="Small_GTP-bd"/>
</dbReference>
<organism evidence="6 7">
    <name type="scientific">Coprinopsis marcescibilis</name>
    <name type="common">Agaric fungus</name>
    <name type="synonym">Psathyrella marcescibilis</name>
    <dbReference type="NCBI Taxonomy" id="230819"/>
    <lineage>
        <taxon>Eukaryota</taxon>
        <taxon>Fungi</taxon>
        <taxon>Dikarya</taxon>
        <taxon>Basidiomycota</taxon>
        <taxon>Agaricomycotina</taxon>
        <taxon>Agaricomycetes</taxon>
        <taxon>Agaricomycetidae</taxon>
        <taxon>Agaricales</taxon>
        <taxon>Agaricineae</taxon>
        <taxon>Psathyrellaceae</taxon>
        <taxon>Coprinopsis</taxon>
    </lineage>
</organism>
<dbReference type="GO" id="GO:0003924">
    <property type="term" value="F:GTPase activity"/>
    <property type="evidence" value="ECO:0007669"/>
    <property type="project" value="InterPro"/>
</dbReference>
<dbReference type="InterPro" id="IPR001806">
    <property type="entry name" value="Small_GTPase"/>
</dbReference>
<dbReference type="AlphaFoldDB" id="A0A5C3KHZ7"/>
<evidence type="ECO:0000313" key="7">
    <source>
        <dbReference type="Proteomes" id="UP000307440"/>
    </source>
</evidence>
<proteinExistence type="predicted"/>
<dbReference type="STRING" id="230819.A0A5C3KHZ7"/>
<dbReference type="PROSITE" id="PS51420">
    <property type="entry name" value="RHO"/>
    <property type="match status" value="1"/>
</dbReference>
<accession>A0A5C3KHZ7</accession>
<keyword evidence="4" id="KW-0342">GTP-binding</keyword>
<dbReference type="GO" id="GO:0016020">
    <property type="term" value="C:membrane"/>
    <property type="evidence" value="ECO:0007669"/>
    <property type="project" value="UniProtKB-SubCell"/>
</dbReference>
<dbReference type="InterPro" id="IPR003578">
    <property type="entry name" value="Small_GTPase_Rho"/>
</dbReference>
<dbReference type="PANTHER" id="PTHR24072">
    <property type="entry name" value="RHO FAMILY GTPASE"/>
    <property type="match status" value="1"/>
</dbReference>
<name>A0A5C3KHZ7_COPMA</name>
<dbReference type="SMART" id="SM00175">
    <property type="entry name" value="RAB"/>
    <property type="match status" value="1"/>
</dbReference>
<evidence type="ECO:0000256" key="5">
    <source>
        <dbReference type="ARBA" id="ARBA00023136"/>
    </source>
</evidence>
<dbReference type="SMART" id="SM00174">
    <property type="entry name" value="RHO"/>
    <property type="match status" value="1"/>
</dbReference>
<evidence type="ECO:0000256" key="4">
    <source>
        <dbReference type="ARBA" id="ARBA00023134"/>
    </source>
</evidence>
<dbReference type="Pfam" id="PF00071">
    <property type="entry name" value="Ras"/>
    <property type="match status" value="1"/>
</dbReference>
<dbReference type="OrthoDB" id="8830751at2759"/>
<evidence type="ECO:0000256" key="2">
    <source>
        <dbReference type="ARBA" id="ARBA00022481"/>
    </source>
</evidence>
<gene>
    <name evidence="6" type="ORF">FA15DRAFT_674132</name>
</gene>
<protein>
    <submittedName>
        <fullName evidence="6">Uncharacterized protein</fullName>
    </submittedName>
</protein>
<sequence>MEKRRQKAPLRLKMVVVGSSSVGKTCLVTAFTKGFFPETFSETYRENHIVDLNLDGVAVEVTLWDTIGNEDYDRLRWLTYHSVSIFILCYGIDMPDSLEDVSKRWVPELVHLCPESPIMLVGCKKDVRQNYRTLEALRETGQRPLTEEEGMGVAQEFKFRHFVECSAKMGEGIDEVFDLAAREAKAHQATLKKVRPQKCVVL</sequence>
<keyword evidence="7" id="KW-1185">Reference proteome</keyword>
<keyword evidence="2" id="KW-0488">Methylation</keyword>
<keyword evidence="3" id="KW-0547">Nucleotide-binding</keyword>
<dbReference type="SMART" id="SM00173">
    <property type="entry name" value="RAS"/>
    <property type="match status" value="1"/>
</dbReference>
<dbReference type="InterPro" id="IPR027417">
    <property type="entry name" value="P-loop_NTPase"/>
</dbReference>
<evidence type="ECO:0000256" key="1">
    <source>
        <dbReference type="ARBA" id="ARBA00004370"/>
    </source>
</evidence>
<dbReference type="FunFam" id="3.40.50.300:FF:002060">
    <property type="entry name" value="Rho family GTPase"/>
    <property type="match status" value="1"/>
</dbReference>
<reference evidence="6 7" key="1">
    <citation type="journal article" date="2019" name="Nat. Ecol. Evol.">
        <title>Megaphylogeny resolves global patterns of mushroom evolution.</title>
        <authorList>
            <person name="Varga T."/>
            <person name="Krizsan K."/>
            <person name="Foldi C."/>
            <person name="Dima B."/>
            <person name="Sanchez-Garcia M."/>
            <person name="Sanchez-Ramirez S."/>
            <person name="Szollosi G.J."/>
            <person name="Szarkandi J.G."/>
            <person name="Papp V."/>
            <person name="Albert L."/>
            <person name="Andreopoulos W."/>
            <person name="Angelini C."/>
            <person name="Antonin V."/>
            <person name="Barry K.W."/>
            <person name="Bougher N.L."/>
            <person name="Buchanan P."/>
            <person name="Buyck B."/>
            <person name="Bense V."/>
            <person name="Catcheside P."/>
            <person name="Chovatia M."/>
            <person name="Cooper J."/>
            <person name="Damon W."/>
            <person name="Desjardin D."/>
            <person name="Finy P."/>
            <person name="Geml J."/>
            <person name="Haridas S."/>
            <person name="Hughes K."/>
            <person name="Justo A."/>
            <person name="Karasinski D."/>
            <person name="Kautmanova I."/>
            <person name="Kiss B."/>
            <person name="Kocsube S."/>
            <person name="Kotiranta H."/>
            <person name="LaButti K.M."/>
            <person name="Lechner B.E."/>
            <person name="Liimatainen K."/>
            <person name="Lipzen A."/>
            <person name="Lukacs Z."/>
            <person name="Mihaltcheva S."/>
            <person name="Morgado L.N."/>
            <person name="Niskanen T."/>
            <person name="Noordeloos M.E."/>
            <person name="Ohm R.A."/>
            <person name="Ortiz-Santana B."/>
            <person name="Ovrebo C."/>
            <person name="Racz N."/>
            <person name="Riley R."/>
            <person name="Savchenko A."/>
            <person name="Shiryaev A."/>
            <person name="Soop K."/>
            <person name="Spirin V."/>
            <person name="Szebenyi C."/>
            <person name="Tomsovsky M."/>
            <person name="Tulloss R.E."/>
            <person name="Uehling J."/>
            <person name="Grigoriev I.V."/>
            <person name="Vagvolgyi C."/>
            <person name="Papp T."/>
            <person name="Martin F.M."/>
            <person name="Miettinen O."/>
            <person name="Hibbett D.S."/>
            <person name="Nagy L.G."/>
        </authorList>
    </citation>
    <scope>NUCLEOTIDE SEQUENCE [LARGE SCALE GENOMIC DNA]</scope>
    <source>
        <strain evidence="6 7">CBS 121175</strain>
    </source>
</reference>
<dbReference type="PRINTS" id="PR00449">
    <property type="entry name" value="RASTRNSFRMNG"/>
</dbReference>
<keyword evidence="5" id="KW-0472">Membrane</keyword>
<dbReference type="Gene3D" id="3.40.50.300">
    <property type="entry name" value="P-loop containing nucleotide triphosphate hydrolases"/>
    <property type="match status" value="1"/>
</dbReference>
<evidence type="ECO:0000256" key="3">
    <source>
        <dbReference type="ARBA" id="ARBA00022741"/>
    </source>
</evidence>
<dbReference type="Proteomes" id="UP000307440">
    <property type="component" value="Unassembled WGS sequence"/>
</dbReference>
<dbReference type="NCBIfam" id="TIGR00231">
    <property type="entry name" value="small_GTP"/>
    <property type="match status" value="1"/>
</dbReference>
<dbReference type="GO" id="GO:0005525">
    <property type="term" value="F:GTP binding"/>
    <property type="evidence" value="ECO:0007669"/>
    <property type="project" value="UniProtKB-KW"/>
</dbReference>
<dbReference type="EMBL" id="ML210325">
    <property type="protein sequence ID" value="TFK19786.1"/>
    <property type="molecule type" value="Genomic_DNA"/>
</dbReference>
<dbReference type="GO" id="GO:0007264">
    <property type="term" value="P:small GTPase-mediated signal transduction"/>
    <property type="evidence" value="ECO:0007669"/>
    <property type="project" value="InterPro"/>
</dbReference>
<dbReference type="PROSITE" id="PS51419">
    <property type="entry name" value="RAB"/>
    <property type="match status" value="1"/>
</dbReference>